<name>A0AAD8U2V3_LOLMU</name>
<accession>A0AAD8U2V3</accession>
<feature type="region of interest" description="Disordered" evidence="1">
    <location>
        <begin position="166"/>
        <end position="189"/>
    </location>
</feature>
<dbReference type="InterPro" id="IPR043502">
    <property type="entry name" value="DNA/RNA_pol_sf"/>
</dbReference>
<reference evidence="2" key="1">
    <citation type="submission" date="2023-07" db="EMBL/GenBank/DDBJ databases">
        <title>A chromosome-level genome assembly of Lolium multiflorum.</title>
        <authorList>
            <person name="Chen Y."/>
            <person name="Copetti D."/>
            <person name="Kolliker R."/>
            <person name="Studer B."/>
        </authorList>
    </citation>
    <scope>NUCLEOTIDE SEQUENCE</scope>
    <source>
        <strain evidence="2">02402/16</strain>
        <tissue evidence="2">Leaf</tissue>
    </source>
</reference>
<evidence type="ECO:0000313" key="3">
    <source>
        <dbReference type="Proteomes" id="UP001231189"/>
    </source>
</evidence>
<gene>
    <name evidence="2" type="ORF">QYE76_015632</name>
</gene>
<organism evidence="2 3">
    <name type="scientific">Lolium multiflorum</name>
    <name type="common">Italian ryegrass</name>
    <name type="synonym">Lolium perenne subsp. multiflorum</name>
    <dbReference type="NCBI Taxonomy" id="4521"/>
    <lineage>
        <taxon>Eukaryota</taxon>
        <taxon>Viridiplantae</taxon>
        <taxon>Streptophyta</taxon>
        <taxon>Embryophyta</taxon>
        <taxon>Tracheophyta</taxon>
        <taxon>Spermatophyta</taxon>
        <taxon>Magnoliopsida</taxon>
        <taxon>Liliopsida</taxon>
        <taxon>Poales</taxon>
        <taxon>Poaceae</taxon>
        <taxon>BOP clade</taxon>
        <taxon>Pooideae</taxon>
        <taxon>Poodae</taxon>
        <taxon>Poeae</taxon>
        <taxon>Poeae Chloroplast Group 2 (Poeae type)</taxon>
        <taxon>Loliodinae</taxon>
        <taxon>Loliinae</taxon>
        <taxon>Lolium</taxon>
    </lineage>
</organism>
<sequence length="189" mass="21043">MPGVPRELAEHHLHVRPEAKPVKQPLRRFAEERRKAIGEEIARLLAAGFIMEVLHPDWLANPVLVLKKNGSWRMCIDYTSLNKACPKDPFPLPRIDQIRMKLNPAKCTFGVPANSWATSSLGEESKPTRRRSVPLRRWSCRSASRTSRSSLAAGLSRFVTRWGEGTAPLPIDEEGGQVRVDTAGGGSFP</sequence>
<evidence type="ECO:0000313" key="2">
    <source>
        <dbReference type="EMBL" id="KAK1698935.1"/>
    </source>
</evidence>
<dbReference type="Proteomes" id="UP001231189">
    <property type="component" value="Unassembled WGS sequence"/>
</dbReference>
<evidence type="ECO:0000256" key="1">
    <source>
        <dbReference type="SAM" id="MobiDB-lite"/>
    </source>
</evidence>
<keyword evidence="3" id="KW-1185">Reference proteome</keyword>
<dbReference type="AlphaFoldDB" id="A0AAD8U2V3"/>
<dbReference type="InterPro" id="IPR053134">
    <property type="entry name" value="RNA-dir_DNA_polymerase"/>
</dbReference>
<dbReference type="EMBL" id="JAUUTY010000001">
    <property type="protein sequence ID" value="KAK1698935.1"/>
    <property type="molecule type" value="Genomic_DNA"/>
</dbReference>
<comment type="caution">
    <text evidence="2">The sequence shown here is derived from an EMBL/GenBank/DDBJ whole genome shotgun (WGS) entry which is preliminary data.</text>
</comment>
<proteinExistence type="predicted"/>
<dbReference type="SUPFAM" id="SSF56672">
    <property type="entry name" value="DNA/RNA polymerases"/>
    <property type="match status" value="1"/>
</dbReference>
<protein>
    <submittedName>
        <fullName evidence="2">Uncharacterized protein</fullName>
    </submittedName>
</protein>
<dbReference type="PANTHER" id="PTHR24559:SF444">
    <property type="entry name" value="REVERSE TRANSCRIPTASE DOMAIN-CONTAINING PROTEIN"/>
    <property type="match status" value="1"/>
</dbReference>
<dbReference type="Gene3D" id="3.10.10.10">
    <property type="entry name" value="HIV Type 1 Reverse Transcriptase, subunit A, domain 1"/>
    <property type="match status" value="1"/>
</dbReference>
<dbReference type="PANTHER" id="PTHR24559">
    <property type="entry name" value="TRANSPOSON TY3-I GAG-POL POLYPROTEIN"/>
    <property type="match status" value="1"/>
</dbReference>